<dbReference type="AlphaFoldDB" id="A0A1L9B1V0"/>
<evidence type="ECO:0000313" key="1">
    <source>
        <dbReference type="EMBL" id="OJH36234.1"/>
    </source>
</evidence>
<accession>A0A1L9B1V0</accession>
<dbReference type="RefSeq" id="WP_071902727.1">
    <property type="nucleotide sequence ID" value="NZ_MPIN01000011.1"/>
</dbReference>
<protein>
    <submittedName>
        <fullName evidence="1">Uncharacterized protein</fullName>
    </submittedName>
</protein>
<sequence>MANRISRITAYVEKRKLGFGVARLIMMSGVNVRAIPPDEPDPPDALRRLEQALVRVLSPEELRELQTLLEDDR</sequence>
<organism evidence="1 2">
    <name type="scientific">Cystobacter ferrugineus</name>
    <dbReference type="NCBI Taxonomy" id="83449"/>
    <lineage>
        <taxon>Bacteria</taxon>
        <taxon>Pseudomonadati</taxon>
        <taxon>Myxococcota</taxon>
        <taxon>Myxococcia</taxon>
        <taxon>Myxococcales</taxon>
        <taxon>Cystobacterineae</taxon>
        <taxon>Archangiaceae</taxon>
        <taxon>Cystobacter</taxon>
    </lineage>
</organism>
<dbReference type="STRING" id="83449.BON30_34305"/>
<reference evidence="1 2" key="2">
    <citation type="submission" date="2016-12" db="EMBL/GenBank/DDBJ databases">
        <title>Draft Genome Sequence of Cystobacter ferrugineus Strain Cbfe23.</title>
        <authorList>
            <person name="Akbar S."/>
            <person name="Dowd S.E."/>
            <person name="Stevens D.C."/>
        </authorList>
    </citation>
    <scope>NUCLEOTIDE SEQUENCE [LARGE SCALE GENOMIC DNA]</scope>
    <source>
        <strain evidence="1 2">Cbfe23</strain>
    </source>
</reference>
<name>A0A1L9B1V0_9BACT</name>
<dbReference type="EMBL" id="MPIN01000011">
    <property type="protein sequence ID" value="OJH36234.1"/>
    <property type="molecule type" value="Genomic_DNA"/>
</dbReference>
<dbReference type="OrthoDB" id="5524931at2"/>
<evidence type="ECO:0000313" key="2">
    <source>
        <dbReference type="Proteomes" id="UP000182229"/>
    </source>
</evidence>
<reference evidence="2" key="1">
    <citation type="submission" date="2016-11" db="EMBL/GenBank/DDBJ databases">
        <authorList>
            <person name="Shukria A."/>
            <person name="Stevens D.C."/>
        </authorList>
    </citation>
    <scope>NUCLEOTIDE SEQUENCE [LARGE SCALE GENOMIC DNA]</scope>
    <source>
        <strain evidence="2">Cbfe23</strain>
    </source>
</reference>
<dbReference type="Proteomes" id="UP000182229">
    <property type="component" value="Unassembled WGS sequence"/>
</dbReference>
<proteinExistence type="predicted"/>
<gene>
    <name evidence="1" type="ORF">BON30_34305</name>
</gene>
<keyword evidence="2" id="KW-1185">Reference proteome</keyword>
<comment type="caution">
    <text evidence="1">The sequence shown here is derived from an EMBL/GenBank/DDBJ whole genome shotgun (WGS) entry which is preliminary data.</text>
</comment>